<evidence type="ECO:0000256" key="1">
    <source>
        <dbReference type="ARBA" id="ARBA00007689"/>
    </source>
</evidence>
<dbReference type="SUPFAM" id="SSF54909">
    <property type="entry name" value="Dimeric alpha+beta barrel"/>
    <property type="match status" value="1"/>
</dbReference>
<dbReference type="InterPro" id="IPR011008">
    <property type="entry name" value="Dimeric_a/b-barrel"/>
</dbReference>
<proteinExistence type="inferred from homology"/>
<dbReference type="Proteomes" id="UP001500443">
    <property type="component" value="Unassembled WGS sequence"/>
</dbReference>
<dbReference type="PANTHER" id="PTHR35174">
    <property type="entry name" value="BLL7171 PROTEIN-RELATED"/>
    <property type="match status" value="1"/>
</dbReference>
<dbReference type="EMBL" id="BAAAPF010000265">
    <property type="protein sequence ID" value="GAA1499979.1"/>
    <property type="molecule type" value="Genomic_DNA"/>
</dbReference>
<keyword evidence="4" id="KW-1185">Reference proteome</keyword>
<dbReference type="PANTHER" id="PTHR35174:SF3">
    <property type="entry name" value="BLL7171 PROTEIN"/>
    <property type="match status" value="1"/>
</dbReference>
<evidence type="ECO:0000259" key="2">
    <source>
        <dbReference type="Pfam" id="PF03795"/>
    </source>
</evidence>
<name>A0ABN1ZJ85_9ACTN</name>
<comment type="similarity">
    <text evidence="1">Belongs to the YciI family.</text>
</comment>
<sequence length="112" mass="11937">MQYALLFYAEPGLAESLSAEDLADAQAEYAELAEDGRFRDCARLLPPESATSVRRSGGRTLLTDGPFADTEEVLGGVCLVEAADLDEALDLAARAPLLRLGGTVEIRPVVRS</sequence>
<dbReference type="InterPro" id="IPR005545">
    <property type="entry name" value="YCII"/>
</dbReference>
<dbReference type="Gene3D" id="3.30.70.1060">
    <property type="entry name" value="Dimeric alpha+beta barrel"/>
    <property type="match status" value="1"/>
</dbReference>
<protein>
    <submittedName>
        <fullName evidence="3">YciI family protein</fullName>
    </submittedName>
</protein>
<gene>
    <name evidence="3" type="ORF">GCM10009802_54710</name>
</gene>
<accession>A0ABN1ZJ85</accession>
<evidence type="ECO:0000313" key="3">
    <source>
        <dbReference type="EMBL" id="GAA1499979.1"/>
    </source>
</evidence>
<dbReference type="Pfam" id="PF03795">
    <property type="entry name" value="YCII"/>
    <property type="match status" value="1"/>
</dbReference>
<dbReference type="RefSeq" id="WP_344293279.1">
    <property type="nucleotide sequence ID" value="NZ_BAAAPF010000265.1"/>
</dbReference>
<comment type="caution">
    <text evidence="3">The sequence shown here is derived from an EMBL/GenBank/DDBJ whole genome shotgun (WGS) entry which is preliminary data.</text>
</comment>
<feature type="domain" description="YCII-related" evidence="2">
    <location>
        <begin position="1"/>
        <end position="111"/>
    </location>
</feature>
<organism evidence="3 4">
    <name type="scientific">Streptomyces synnematoformans</name>
    <dbReference type="NCBI Taxonomy" id="415721"/>
    <lineage>
        <taxon>Bacteria</taxon>
        <taxon>Bacillati</taxon>
        <taxon>Actinomycetota</taxon>
        <taxon>Actinomycetes</taxon>
        <taxon>Kitasatosporales</taxon>
        <taxon>Streptomycetaceae</taxon>
        <taxon>Streptomyces</taxon>
    </lineage>
</organism>
<evidence type="ECO:0000313" key="4">
    <source>
        <dbReference type="Proteomes" id="UP001500443"/>
    </source>
</evidence>
<reference evidence="3 4" key="1">
    <citation type="journal article" date="2019" name="Int. J. Syst. Evol. Microbiol.">
        <title>The Global Catalogue of Microorganisms (GCM) 10K type strain sequencing project: providing services to taxonomists for standard genome sequencing and annotation.</title>
        <authorList>
            <consortium name="The Broad Institute Genomics Platform"/>
            <consortium name="The Broad Institute Genome Sequencing Center for Infectious Disease"/>
            <person name="Wu L."/>
            <person name="Ma J."/>
        </authorList>
    </citation>
    <scope>NUCLEOTIDE SEQUENCE [LARGE SCALE GENOMIC DNA]</scope>
    <source>
        <strain evidence="3 4">JCM 15481</strain>
    </source>
</reference>